<proteinExistence type="inferred from homology"/>
<dbReference type="InterPro" id="IPR032808">
    <property type="entry name" value="DoxX"/>
</dbReference>
<keyword evidence="3" id="KW-1003">Cell membrane</keyword>
<keyword evidence="9" id="KW-1185">Reference proteome</keyword>
<organism evidence="8 9">
    <name type="scientific">Candidatus Methylacidiphilum infernorum</name>
    <dbReference type="NCBI Taxonomy" id="511746"/>
    <lineage>
        <taxon>Bacteria</taxon>
        <taxon>Pseudomonadati</taxon>
        <taxon>Verrucomicrobiota</taxon>
        <taxon>Methylacidiphilae</taxon>
        <taxon>Methylacidiphilales</taxon>
        <taxon>Methylacidiphilaceae</taxon>
        <taxon>Methylacidiphilum (ex Ratnadevi et al. 2023)</taxon>
    </lineage>
</organism>
<dbReference type="Proteomes" id="UP000663088">
    <property type="component" value="Chromosome"/>
</dbReference>
<feature type="transmembrane region" description="Helical" evidence="7">
    <location>
        <begin position="68"/>
        <end position="88"/>
    </location>
</feature>
<name>A0ABX7PXX1_9BACT</name>
<comment type="similarity">
    <text evidence="2">Belongs to the DoxX family.</text>
</comment>
<evidence type="ECO:0000256" key="5">
    <source>
        <dbReference type="ARBA" id="ARBA00022989"/>
    </source>
</evidence>
<dbReference type="EMBL" id="CP065956">
    <property type="protein sequence ID" value="QSR87401.1"/>
    <property type="molecule type" value="Genomic_DNA"/>
</dbReference>
<dbReference type="InterPro" id="IPR051907">
    <property type="entry name" value="DoxX-like_oxidoreductase"/>
</dbReference>
<dbReference type="PANTHER" id="PTHR33452">
    <property type="entry name" value="OXIDOREDUCTASE CATD-RELATED"/>
    <property type="match status" value="1"/>
</dbReference>
<gene>
    <name evidence="8" type="ORF">EM20IM_03475</name>
</gene>
<evidence type="ECO:0000256" key="4">
    <source>
        <dbReference type="ARBA" id="ARBA00022692"/>
    </source>
</evidence>
<feature type="transmembrane region" description="Helical" evidence="7">
    <location>
        <begin position="21"/>
        <end position="39"/>
    </location>
</feature>
<keyword evidence="5 7" id="KW-1133">Transmembrane helix</keyword>
<keyword evidence="4 7" id="KW-0812">Transmembrane</keyword>
<comment type="subcellular location">
    <subcellularLocation>
        <location evidence="1">Cell membrane</location>
        <topology evidence="1">Multi-pass membrane protein</topology>
    </subcellularLocation>
</comment>
<evidence type="ECO:0000313" key="8">
    <source>
        <dbReference type="EMBL" id="QSR87401.1"/>
    </source>
</evidence>
<accession>A0ABX7PXX1</accession>
<sequence>MKKNRRATSTLLDRLFQTSSTFAFFPLRIVLGLIFFAHGSQKLFGWFGGKGLEATATSFAEKFHLVPGILWATLAGWGELLGAVFLFLGLATRLAALNLMIIMTVAILVAHRKAFFVHEGGMEYALCLWAAAFALLVGGGGSFSLDKMMVGKRNL</sequence>
<evidence type="ECO:0000256" key="3">
    <source>
        <dbReference type="ARBA" id="ARBA00022475"/>
    </source>
</evidence>
<evidence type="ECO:0000256" key="2">
    <source>
        <dbReference type="ARBA" id="ARBA00006679"/>
    </source>
</evidence>
<dbReference type="RefSeq" id="WP_206847849.1">
    <property type="nucleotide sequence ID" value="NZ_CP065956.1"/>
</dbReference>
<evidence type="ECO:0000256" key="6">
    <source>
        <dbReference type="ARBA" id="ARBA00023136"/>
    </source>
</evidence>
<evidence type="ECO:0000313" key="9">
    <source>
        <dbReference type="Proteomes" id="UP000663088"/>
    </source>
</evidence>
<keyword evidence="6 7" id="KW-0472">Membrane</keyword>
<reference evidence="8 9" key="1">
    <citation type="submission" date="2020-12" db="EMBL/GenBank/DDBJ databases">
        <authorList>
            <person name="Awala S.I."/>
            <person name="Gwak J.-H."/>
            <person name="Kim S.-J."/>
            <person name="Rhee S.-K."/>
        </authorList>
    </citation>
    <scope>NUCLEOTIDE SEQUENCE [LARGE SCALE GENOMIC DNA]</scope>
    <source>
        <strain evidence="8 9">IT5</strain>
    </source>
</reference>
<evidence type="ECO:0000256" key="7">
    <source>
        <dbReference type="SAM" id="Phobius"/>
    </source>
</evidence>
<feature type="transmembrane region" description="Helical" evidence="7">
    <location>
        <begin position="123"/>
        <end position="145"/>
    </location>
</feature>
<evidence type="ECO:0000256" key="1">
    <source>
        <dbReference type="ARBA" id="ARBA00004651"/>
    </source>
</evidence>
<feature type="transmembrane region" description="Helical" evidence="7">
    <location>
        <begin position="95"/>
        <end position="111"/>
    </location>
</feature>
<dbReference type="PANTHER" id="PTHR33452:SF1">
    <property type="entry name" value="INNER MEMBRANE PROTEIN YPHA-RELATED"/>
    <property type="match status" value="1"/>
</dbReference>
<dbReference type="Pfam" id="PF07681">
    <property type="entry name" value="DoxX"/>
    <property type="match status" value="1"/>
</dbReference>
<protein>
    <submittedName>
        <fullName evidence="8">DoxX family protein</fullName>
    </submittedName>
</protein>